<dbReference type="Gene3D" id="3.40.50.1010">
    <property type="entry name" value="5'-nuclease"/>
    <property type="match status" value="1"/>
</dbReference>
<dbReference type="Proteomes" id="UP000231383">
    <property type="component" value="Unassembled WGS sequence"/>
</dbReference>
<dbReference type="SUPFAM" id="SSF88723">
    <property type="entry name" value="PIN domain-like"/>
    <property type="match status" value="1"/>
</dbReference>
<proteinExistence type="predicted"/>
<evidence type="ECO:0000259" key="1">
    <source>
        <dbReference type="Pfam" id="PF01850"/>
    </source>
</evidence>
<dbReference type="EMBL" id="PFSC01000055">
    <property type="protein sequence ID" value="PJC33051.1"/>
    <property type="molecule type" value="Genomic_DNA"/>
</dbReference>
<protein>
    <recommendedName>
        <fullName evidence="1">PIN domain-containing protein</fullName>
    </recommendedName>
</protein>
<evidence type="ECO:0000313" key="3">
    <source>
        <dbReference type="Proteomes" id="UP000231383"/>
    </source>
</evidence>
<dbReference type="InterPro" id="IPR029060">
    <property type="entry name" value="PIN-like_dom_sf"/>
</dbReference>
<feature type="domain" description="PIN" evidence="1">
    <location>
        <begin position="21"/>
        <end position="140"/>
    </location>
</feature>
<dbReference type="InterPro" id="IPR002716">
    <property type="entry name" value="PIN_dom"/>
</dbReference>
<evidence type="ECO:0000313" key="2">
    <source>
        <dbReference type="EMBL" id="PJC33051.1"/>
    </source>
</evidence>
<gene>
    <name evidence="2" type="ORF">CO051_02090</name>
</gene>
<dbReference type="AlphaFoldDB" id="A0A2M8F184"/>
<reference evidence="3" key="1">
    <citation type="submission" date="2017-09" db="EMBL/GenBank/DDBJ databases">
        <title>Depth-based differentiation of microbial function through sediment-hosted aquifers and enrichment of novel symbionts in the deep terrestrial subsurface.</title>
        <authorList>
            <person name="Probst A.J."/>
            <person name="Ladd B."/>
            <person name="Jarett J.K."/>
            <person name="Geller-Mcgrath D.E."/>
            <person name="Sieber C.M.K."/>
            <person name="Emerson J.B."/>
            <person name="Anantharaman K."/>
            <person name="Thomas B.C."/>
            <person name="Malmstrom R."/>
            <person name="Stieglmeier M."/>
            <person name="Klingl A."/>
            <person name="Woyke T."/>
            <person name="Ryan C.M."/>
            <person name="Banfield J.F."/>
        </authorList>
    </citation>
    <scope>NUCLEOTIDE SEQUENCE [LARGE SCALE GENOMIC DNA]</scope>
</reference>
<organism evidence="2 3">
    <name type="scientific">Candidatus Roizmanbacteria bacterium CG_4_9_14_0_2_um_filter_39_13</name>
    <dbReference type="NCBI Taxonomy" id="1974839"/>
    <lineage>
        <taxon>Bacteria</taxon>
        <taxon>Candidatus Roizmaniibacteriota</taxon>
    </lineage>
</organism>
<comment type="caution">
    <text evidence="2">The sequence shown here is derived from an EMBL/GenBank/DDBJ whole genome shotgun (WGS) entry which is preliminary data.</text>
</comment>
<name>A0A2M8F184_9BACT</name>
<sequence length="154" mass="17203">MGANKVNDFENKLLSAGSIGLDSMVFLYHFADHPLYAPLTERIFQLVEAKKISAVTSTITIAEIFVRAEQVYDEATIFAYEQAFASLPSLSVLLVDVPLVRLASKLRAKYPKIRLPDAIQLSASLIKKCPLFITNDKKLAIKEVEIIYLNDWVG</sequence>
<dbReference type="Pfam" id="PF01850">
    <property type="entry name" value="PIN"/>
    <property type="match status" value="1"/>
</dbReference>
<accession>A0A2M8F184</accession>